<dbReference type="EMBL" id="BDSP01000055">
    <property type="protein sequence ID" value="GAX12773.1"/>
    <property type="molecule type" value="Genomic_DNA"/>
</dbReference>
<feature type="region of interest" description="Disordered" evidence="1">
    <location>
        <begin position="733"/>
        <end position="845"/>
    </location>
</feature>
<reference evidence="2 3" key="1">
    <citation type="journal article" date="2015" name="Plant Cell">
        <title>Oil accumulation by the oleaginous diatom Fistulifera solaris as revealed by the genome and transcriptome.</title>
        <authorList>
            <person name="Tanaka T."/>
            <person name="Maeda Y."/>
            <person name="Veluchamy A."/>
            <person name="Tanaka M."/>
            <person name="Abida H."/>
            <person name="Marechal E."/>
            <person name="Bowler C."/>
            <person name="Muto M."/>
            <person name="Sunaga Y."/>
            <person name="Tanaka M."/>
            <person name="Yoshino T."/>
            <person name="Taniguchi T."/>
            <person name="Fukuda Y."/>
            <person name="Nemoto M."/>
            <person name="Matsumoto M."/>
            <person name="Wong P.S."/>
            <person name="Aburatani S."/>
            <person name="Fujibuchi W."/>
        </authorList>
    </citation>
    <scope>NUCLEOTIDE SEQUENCE [LARGE SCALE GENOMIC DNA]</scope>
    <source>
        <strain evidence="2 3">JPCC DA0580</strain>
    </source>
</reference>
<organism evidence="2 3">
    <name type="scientific">Fistulifera solaris</name>
    <name type="common">Oleaginous diatom</name>
    <dbReference type="NCBI Taxonomy" id="1519565"/>
    <lineage>
        <taxon>Eukaryota</taxon>
        <taxon>Sar</taxon>
        <taxon>Stramenopiles</taxon>
        <taxon>Ochrophyta</taxon>
        <taxon>Bacillariophyta</taxon>
        <taxon>Bacillariophyceae</taxon>
        <taxon>Bacillariophycidae</taxon>
        <taxon>Naviculales</taxon>
        <taxon>Naviculaceae</taxon>
        <taxon>Fistulifera</taxon>
    </lineage>
</organism>
<sequence length="992" mass="101647">MVGFSDSVTVFDANNESRELRLHPDGKFYDAQDDQESDNLGNESLHLSEADDEFIDAFSTMPIGDLSDNMMSLSTLNKSVSDLWDDSFELGGDGNASMSQFQDTTIESKPIPMEDSMTLEDLPNLVAANNANGSSDSISSTPKKEEDEPEEDPTRQFVKQMGYGLMLQGGLQFALNPLMRIGKRLFSNEGNEEDILEDVAAAQMMVNRSGQHGMTTRAGDFSTFAHASAHESSRNMTGAFVLQQDVTAKVMKQAMIQAAQSAGASVGQGAATMTVAASAGAAAGGATAVAAGGAAAAATMSAQFAIGLAVGSIIAVGGLGGATLGSYMGEKELNVDVTPVFAKQELASYRFDTLDLPVGIAPSVSPESWDSLGYLPTASPNKDLGNHVDPTRPLPSGPGSTPTISTSGSPVVAPTPGSTGVPGGGLAGNPAMMIATQQPALGIPIDLASFIPSTSPIPTSTNNPTEEFVSFPTLTPSPTILEGVLTFSPSSAITDPTGTTVPSDWTVTTEIPALPNPIAASSSSPSTTLSAKTGMPTRSPTIKLSDSPVSTFTGTPTLQPNMSSPVQIPTATNSPLSSPNLVPTMTADSPSSIPSSAPLSTKTGPTNTPSVVADEPTFVPTAKPSLSMPASLRPTNFVISPSASPSNDSVIDNPTLTPSSKPTFAPTTDDAGSLPNSLPSSSPTDMPRPTPTTGSPVRAPNTNPVAEISEMPSLVPSDSPSFVPSVVPSAIPTSLPTSSPTSIPSAASEHPSSVPSVALPRPTPTTSSPILTPVSNPPVSPLTVPTDHPSSIPSPGPTTLPTNDPTSNPITTTGSPTPVPSSRPSSKPSLTPTKSPIDNPTGAPIVVPVPTEQQPVPIAPQPTPVAAPPVGTGPVGNIIGFSLVDGGGNVLIPFLFQGQTINTAIYGTNLRVRALYLTIWGPVKSVNFDIDNNNGGGSSSIWSRPGPVFETDNRFLRFSSVSIKATPLPSDSNQGNKGVQVGLNLSIIGTIS</sequence>
<feature type="compositionally biased region" description="Low complexity" evidence="1">
    <location>
        <begin position="397"/>
        <end position="419"/>
    </location>
</feature>
<feature type="compositionally biased region" description="Polar residues" evidence="1">
    <location>
        <begin position="601"/>
        <end position="610"/>
    </location>
</feature>
<feature type="compositionally biased region" description="Polar residues" evidence="1">
    <location>
        <begin position="799"/>
        <end position="810"/>
    </location>
</feature>
<evidence type="ECO:0000313" key="3">
    <source>
        <dbReference type="Proteomes" id="UP000198406"/>
    </source>
</evidence>
<dbReference type="InParanoid" id="A0A1Z5JFJ6"/>
<proteinExistence type="predicted"/>
<feature type="compositionally biased region" description="Low complexity" evidence="1">
    <location>
        <begin position="811"/>
        <end position="836"/>
    </location>
</feature>
<gene>
    <name evidence="2" type="ORF">FisN_15Hh252</name>
</gene>
<feature type="compositionally biased region" description="Low complexity" evidence="1">
    <location>
        <begin position="589"/>
        <end position="600"/>
    </location>
</feature>
<feature type="region of interest" description="Disordered" evidence="1">
    <location>
        <begin position="127"/>
        <end position="155"/>
    </location>
</feature>
<evidence type="ECO:0000313" key="2">
    <source>
        <dbReference type="EMBL" id="GAX12773.1"/>
    </source>
</evidence>
<feature type="compositionally biased region" description="Polar residues" evidence="1">
    <location>
        <begin position="691"/>
        <end position="704"/>
    </location>
</feature>
<feature type="compositionally biased region" description="Low complexity" evidence="1">
    <location>
        <begin position="764"/>
        <end position="773"/>
    </location>
</feature>
<protein>
    <submittedName>
        <fullName evidence="2">Uncharacterized protein</fullName>
    </submittedName>
</protein>
<feature type="compositionally biased region" description="Polar residues" evidence="1">
    <location>
        <begin position="536"/>
        <end position="588"/>
    </location>
</feature>
<feature type="compositionally biased region" description="Polar residues" evidence="1">
    <location>
        <begin position="633"/>
        <end position="666"/>
    </location>
</feature>
<feature type="region of interest" description="Disordered" evidence="1">
    <location>
        <begin position="380"/>
        <end position="424"/>
    </location>
</feature>
<feature type="region of interest" description="Disordered" evidence="1">
    <location>
        <begin position="515"/>
        <end position="704"/>
    </location>
</feature>
<dbReference type="Proteomes" id="UP000198406">
    <property type="component" value="Unassembled WGS sequence"/>
</dbReference>
<accession>A0A1Z5JFJ6</accession>
<keyword evidence="3" id="KW-1185">Reference proteome</keyword>
<feature type="compositionally biased region" description="Polar residues" evidence="1">
    <location>
        <begin position="127"/>
        <end position="141"/>
    </location>
</feature>
<dbReference type="AlphaFoldDB" id="A0A1Z5JFJ6"/>
<feature type="compositionally biased region" description="Low complexity" evidence="1">
    <location>
        <begin position="733"/>
        <end position="748"/>
    </location>
</feature>
<feature type="compositionally biased region" description="Low complexity" evidence="1">
    <location>
        <begin position="515"/>
        <end position="531"/>
    </location>
</feature>
<feature type="region of interest" description="Disordered" evidence="1">
    <location>
        <begin position="22"/>
        <end position="42"/>
    </location>
</feature>
<feature type="compositionally biased region" description="Low complexity" evidence="1">
    <location>
        <begin position="673"/>
        <end position="683"/>
    </location>
</feature>
<evidence type="ECO:0000256" key="1">
    <source>
        <dbReference type="SAM" id="MobiDB-lite"/>
    </source>
</evidence>
<comment type="caution">
    <text evidence="2">The sequence shown here is derived from an EMBL/GenBank/DDBJ whole genome shotgun (WGS) entry which is preliminary data.</text>
</comment>
<name>A0A1Z5JFJ6_FISSO</name>